<dbReference type="Proteomes" id="UP001321473">
    <property type="component" value="Unassembled WGS sequence"/>
</dbReference>
<organism evidence="3 4">
    <name type="scientific">Amblyomma americanum</name>
    <name type="common">Lone star tick</name>
    <dbReference type="NCBI Taxonomy" id="6943"/>
    <lineage>
        <taxon>Eukaryota</taxon>
        <taxon>Metazoa</taxon>
        <taxon>Ecdysozoa</taxon>
        <taxon>Arthropoda</taxon>
        <taxon>Chelicerata</taxon>
        <taxon>Arachnida</taxon>
        <taxon>Acari</taxon>
        <taxon>Parasitiformes</taxon>
        <taxon>Ixodida</taxon>
        <taxon>Ixodoidea</taxon>
        <taxon>Ixodidae</taxon>
        <taxon>Amblyomminae</taxon>
        <taxon>Amblyomma</taxon>
    </lineage>
</organism>
<accession>A0AAQ4D9R2</accession>
<dbReference type="InterPro" id="IPR024079">
    <property type="entry name" value="MetalloPept_cat_dom_sf"/>
</dbReference>
<dbReference type="InterPro" id="IPR008753">
    <property type="entry name" value="Peptidase_M13_N"/>
</dbReference>
<comment type="similarity">
    <text evidence="1">Belongs to the peptidase M13 family.</text>
</comment>
<evidence type="ECO:0000313" key="3">
    <source>
        <dbReference type="EMBL" id="KAK8759202.1"/>
    </source>
</evidence>
<protein>
    <recommendedName>
        <fullName evidence="2">Peptidase M13 N-terminal domain-containing protein</fullName>
    </recommendedName>
</protein>
<dbReference type="GO" id="GO:0016485">
    <property type="term" value="P:protein processing"/>
    <property type="evidence" value="ECO:0007669"/>
    <property type="project" value="TreeGrafter"/>
</dbReference>
<dbReference type="PANTHER" id="PTHR11733">
    <property type="entry name" value="ZINC METALLOPROTEASE FAMILY M13 NEPRILYSIN-RELATED"/>
    <property type="match status" value="1"/>
</dbReference>
<dbReference type="PROSITE" id="PS51885">
    <property type="entry name" value="NEPRILYSIN"/>
    <property type="match status" value="1"/>
</dbReference>
<evidence type="ECO:0000259" key="2">
    <source>
        <dbReference type="Pfam" id="PF05649"/>
    </source>
</evidence>
<sequence>GHGALEVITGQANCNLSLWIKVVLLPTKLVFVITAVIYMKVRQWIPVQHDDFLRATTPRLQADHMDLPLFPGGDNTECQKYRAGIESSLNWFKDPCESFYTFVCDGWRQHHHIVSILDLAEDEMYSRALNSVKRAPQFYRSSGIPARSAPSDQKKVAALVRACKRHSKNGSDELKTFMGGHHLPWPMTSPKDLLDILFDISGNWNVHLWFQVTLDLSPYQAGTGDPLLKIGSSAMFGAWKALMRTFDCQRRGTEPSLRYQKYAKNMLALFGVSELLSPEMASTIQEMDILALEVLALATVDPEQKILRLSIQNLSDAVTPGFPTNRWALLVDTHFPWDHSYSANIEVYAEKPSLVRAVGYLLGLMSETREALTINLGIRVVTELGWMADREIADASLQLFGLRWSSHARRCLVEVEIRTGVAWFSLFPRDLGADTLIRDVRVVLLGVVMRCSGAMLHMIARKETSKPDIENYLASVLPEPTPGNSFFNSWMKLMKVQWRLQHQDLSNIVKPRSVLSHTWSMHGALAASEEYFVFPLYHPDLPTAVKYGGAGRLLADEVLRELFYVPPKEQQQVALYYFVTEDIETDDALQEWSAHHVDTKALLAALKAYRLGLIRHSPDTHSAKSNLMEDRLFFVASCYTLCLSGNPMGDFYGDAEQRCNVATKALVQFKRALQCLVFLYYCTS</sequence>
<dbReference type="SUPFAM" id="SSF55486">
    <property type="entry name" value="Metalloproteases ('zincins'), catalytic domain"/>
    <property type="match status" value="1"/>
</dbReference>
<evidence type="ECO:0000313" key="4">
    <source>
        <dbReference type="Proteomes" id="UP001321473"/>
    </source>
</evidence>
<dbReference type="InterPro" id="IPR000718">
    <property type="entry name" value="Peptidase_M13"/>
</dbReference>
<keyword evidence="4" id="KW-1185">Reference proteome</keyword>
<dbReference type="Gene3D" id="3.40.390.10">
    <property type="entry name" value="Collagenase (Catalytic Domain)"/>
    <property type="match status" value="1"/>
</dbReference>
<feature type="non-terminal residue" evidence="3">
    <location>
        <position position="1"/>
    </location>
</feature>
<comment type="caution">
    <text evidence="3">The sequence shown here is derived from an EMBL/GenBank/DDBJ whole genome shotgun (WGS) entry which is preliminary data.</text>
</comment>
<dbReference type="GO" id="GO:0004222">
    <property type="term" value="F:metalloendopeptidase activity"/>
    <property type="evidence" value="ECO:0007669"/>
    <property type="project" value="InterPro"/>
</dbReference>
<evidence type="ECO:0000256" key="1">
    <source>
        <dbReference type="ARBA" id="ARBA00007357"/>
    </source>
</evidence>
<reference evidence="3 4" key="1">
    <citation type="journal article" date="2023" name="Arcadia Sci">
        <title>De novo assembly of a long-read Amblyomma americanum tick genome.</title>
        <authorList>
            <person name="Chou S."/>
            <person name="Poskanzer K.E."/>
            <person name="Rollins M."/>
            <person name="Thuy-Boun P.S."/>
        </authorList>
    </citation>
    <scope>NUCLEOTIDE SEQUENCE [LARGE SCALE GENOMIC DNA]</scope>
    <source>
        <strain evidence="3">F_SG_1</strain>
        <tissue evidence="3">Salivary glands</tissue>
    </source>
</reference>
<name>A0AAQ4D9R2_AMBAM</name>
<dbReference type="EMBL" id="JARKHS020033346">
    <property type="protein sequence ID" value="KAK8759202.1"/>
    <property type="molecule type" value="Genomic_DNA"/>
</dbReference>
<dbReference type="PANTHER" id="PTHR11733:SF241">
    <property type="entry name" value="GH26575P-RELATED"/>
    <property type="match status" value="1"/>
</dbReference>
<dbReference type="AlphaFoldDB" id="A0AAQ4D9R2"/>
<feature type="domain" description="Peptidase M13 N-terminal" evidence="2">
    <location>
        <begin position="95"/>
        <end position="401"/>
    </location>
</feature>
<dbReference type="GO" id="GO:0005886">
    <property type="term" value="C:plasma membrane"/>
    <property type="evidence" value="ECO:0007669"/>
    <property type="project" value="TreeGrafter"/>
</dbReference>
<gene>
    <name evidence="3" type="ORF">V5799_003166</name>
</gene>
<dbReference type="Pfam" id="PF05649">
    <property type="entry name" value="Peptidase_M13_N"/>
    <property type="match status" value="1"/>
</dbReference>
<proteinExistence type="inferred from homology"/>